<evidence type="ECO:0000256" key="2">
    <source>
        <dbReference type="ARBA" id="ARBA00017823"/>
    </source>
</evidence>
<keyword evidence="10" id="KW-0282">Flagellum</keyword>
<comment type="similarity">
    <text evidence="1">Belongs to the FlgM family.</text>
</comment>
<comment type="function">
    <text evidence="7">Responsible for the coupling of flagellin expression to flagellar assembly by preventing expression of the flagellin genes when a component of the middle class of proteins is defective. It negatively regulates flagellar genes by inhibiting the activity of FliA by directly binding to FliA.</text>
</comment>
<evidence type="ECO:0000256" key="4">
    <source>
        <dbReference type="ARBA" id="ARBA00022795"/>
    </source>
</evidence>
<keyword evidence="5" id="KW-0805">Transcription regulation</keyword>
<dbReference type="EMBL" id="UGHR01000003">
    <property type="protein sequence ID" value="STR44572.1"/>
    <property type="molecule type" value="Genomic_DNA"/>
</dbReference>
<dbReference type="AlphaFoldDB" id="A0A377SRB2"/>
<sequence>MKRQQTLGIKITMRINSKLSEAILTSTPASPVAKPSAAKAADATSALGAAKQALQAGPEIDMAKVQEIRNALLRGEIQFDADKVAGLMQKYHGGGLA</sequence>
<dbReference type="SUPFAM" id="SSF101498">
    <property type="entry name" value="Anti-sigma factor FlgM"/>
    <property type="match status" value="1"/>
</dbReference>
<accession>A0A377SRB2</accession>
<evidence type="ECO:0000256" key="6">
    <source>
        <dbReference type="ARBA" id="ARBA00023163"/>
    </source>
</evidence>
<evidence type="ECO:0000259" key="9">
    <source>
        <dbReference type="Pfam" id="PF04316"/>
    </source>
</evidence>
<keyword evidence="10" id="KW-0966">Cell projection</keyword>
<keyword evidence="3" id="KW-0678">Repressor</keyword>
<keyword evidence="10" id="KW-0969">Cilium</keyword>
<evidence type="ECO:0000256" key="1">
    <source>
        <dbReference type="ARBA" id="ARBA00005322"/>
    </source>
</evidence>
<proteinExistence type="inferred from homology"/>
<dbReference type="GO" id="GO:0045892">
    <property type="term" value="P:negative regulation of DNA-templated transcription"/>
    <property type="evidence" value="ECO:0007669"/>
    <property type="project" value="InterPro"/>
</dbReference>
<gene>
    <name evidence="11" type="ORF">EV682_10641</name>
    <name evidence="10" type="ORF">NCTC11159_03107</name>
</gene>
<evidence type="ECO:0000313" key="12">
    <source>
        <dbReference type="Proteomes" id="UP000255108"/>
    </source>
</evidence>
<dbReference type="InterPro" id="IPR031316">
    <property type="entry name" value="FlgM_C"/>
</dbReference>
<reference evidence="10 12" key="1">
    <citation type="submission" date="2018-06" db="EMBL/GenBank/DDBJ databases">
        <authorList>
            <consortium name="Pathogen Informatics"/>
            <person name="Doyle S."/>
        </authorList>
    </citation>
    <scope>NUCLEOTIDE SEQUENCE [LARGE SCALE GENOMIC DNA]</scope>
    <source>
        <strain evidence="10 12">NCTC11159</strain>
    </source>
</reference>
<feature type="domain" description="Anti-sigma-28 factor FlgM C-terminal" evidence="9">
    <location>
        <begin position="44"/>
        <end position="88"/>
    </location>
</feature>
<dbReference type="GO" id="GO:0044781">
    <property type="term" value="P:bacterial-type flagellum organization"/>
    <property type="evidence" value="ECO:0007669"/>
    <property type="project" value="UniProtKB-KW"/>
</dbReference>
<protein>
    <recommendedName>
        <fullName evidence="2">Negative regulator of flagellin synthesis</fullName>
    </recommendedName>
    <alternativeName>
        <fullName evidence="8">Anti-sigma-28 factor</fullName>
    </alternativeName>
</protein>
<keyword evidence="6" id="KW-0804">Transcription</keyword>
<keyword evidence="4" id="KW-1005">Bacterial flagellum biogenesis</keyword>
<dbReference type="InterPro" id="IPR035890">
    <property type="entry name" value="Anti-sigma-28_factor_FlgM_sf"/>
</dbReference>
<dbReference type="RefSeq" id="WP_207916597.1">
    <property type="nucleotide sequence ID" value="NZ_CAWOLO010000006.1"/>
</dbReference>
<dbReference type="Pfam" id="PF04316">
    <property type="entry name" value="FlgM"/>
    <property type="match status" value="1"/>
</dbReference>
<keyword evidence="13" id="KW-1185">Reference proteome</keyword>
<evidence type="ECO:0000313" key="11">
    <source>
        <dbReference type="EMBL" id="TCU86161.1"/>
    </source>
</evidence>
<evidence type="ECO:0000313" key="10">
    <source>
        <dbReference type="EMBL" id="STR44572.1"/>
    </source>
</evidence>
<dbReference type="Proteomes" id="UP000295794">
    <property type="component" value="Unassembled WGS sequence"/>
</dbReference>
<evidence type="ECO:0000256" key="8">
    <source>
        <dbReference type="ARBA" id="ARBA00030117"/>
    </source>
</evidence>
<dbReference type="NCBIfam" id="TIGR03824">
    <property type="entry name" value="FlgM_jcvi"/>
    <property type="match status" value="1"/>
</dbReference>
<name>A0A377SRB2_9NEIS</name>
<dbReference type="EMBL" id="SMBT01000006">
    <property type="protein sequence ID" value="TCU86161.1"/>
    <property type="molecule type" value="Genomic_DNA"/>
</dbReference>
<evidence type="ECO:0000256" key="3">
    <source>
        <dbReference type="ARBA" id="ARBA00022491"/>
    </source>
</evidence>
<organism evidence="10 12">
    <name type="scientific">Iodobacter fluviatilis</name>
    <dbReference type="NCBI Taxonomy" id="537"/>
    <lineage>
        <taxon>Bacteria</taxon>
        <taxon>Pseudomonadati</taxon>
        <taxon>Pseudomonadota</taxon>
        <taxon>Betaproteobacteria</taxon>
        <taxon>Neisseriales</taxon>
        <taxon>Chitinibacteraceae</taxon>
        <taxon>Iodobacter</taxon>
    </lineage>
</organism>
<dbReference type="InterPro" id="IPR007412">
    <property type="entry name" value="FlgM"/>
</dbReference>
<reference evidence="11 13" key="2">
    <citation type="submission" date="2019-03" db="EMBL/GenBank/DDBJ databases">
        <title>Genomic Encyclopedia of Type Strains, Phase IV (KMG-IV): sequencing the most valuable type-strain genomes for metagenomic binning, comparative biology and taxonomic classification.</title>
        <authorList>
            <person name="Goeker M."/>
        </authorList>
    </citation>
    <scope>NUCLEOTIDE SEQUENCE [LARGE SCALE GENOMIC DNA]</scope>
    <source>
        <strain evidence="11 13">DSM 3764</strain>
    </source>
</reference>
<evidence type="ECO:0000256" key="5">
    <source>
        <dbReference type="ARBA" id="ARBA00023015"/>
    </source>
</evidence>
<evidence type="ECO:0000313" key="13">
    <source>
        <dbReference type="Proteomes" id="UP000295794"/>
    </source>
</evidence>
<dbReference type="Proteomes" id="UP000255108">
    <property type="component" value="Unassembled WGS sequence"/>
</dbReference>
<evidence type="ECO:0000256" key="7">
    <source>
        <dbReference type="ARBA" id="ARBA00024739"/>
    </source>
</evidence>